<dbReference type="Pfam" id="PF13624">
    <property type="entry name" value="SurA_N_3"/>
    <property type="match status" value="1"/>
</dbReference>
<keyword evidence="6 12" id="KW-0472">Membrane</keyword>
<dbReference type="InterPro" id="IPR052029">
    <property type="entry name" value="PpiD_chaperone"/>
</dbReference>
<evidence type="ECO:0000256" key="8">
    <source>
        <dbReference type="ARBA" id="ARBA00038408"/>
    </source>
</evidence>
<dbReference type="GO" id="GO:0005886">
    <property type="term" value="C:plasma membrane"/>
    <property type="evidence" value="ECO:0007669"/>
    <property type="project" value="UniProtKB-SubCell"/>
</dbReference>
<feature type="domain" description="PpiC" evidence="13">
    <location>
        <begin position="268"/>
        <end position="360"/>
    </location>
</feature>
<dbReference type="RefSeq" id="WP_123637407.1">
    <property type="nucleotide sequence ID" value="NZ_RJUK01000001.1"/>
</dbReference>
<dbReference type="InterPro" id="IPR023058">
    <property type="entry name" value="PPIase_PpiC_CS"/>
</dbReference>
<protein>
    <recommendedName>
        <fullName evidence="9">Periplasmic chaperone PpiD</fullName>
    </recommendedName>
    <alternativeName>
        <fullName evidence="10">Periplasmic folding chaperone</fullName>
    </alternativeName>
</protein>
<dbReference type="InterPro" id="IPR027304">
    <property type="entry name" value="Trigger_fact/SurA_dom_sf"/>
</dbReference>
<comment type="subcellular location">
    <subcellularLocation>
        <location evidence="1">Cell inner membrane</location>
        <topology evidence="1">Single-pass type II membrane protein</topology>
        <orientation evidence="1">Periplasmic side</orientation>
    </subcellularLocation>
</comment>
<keyword evidence="4 12" id="KW-0812">Transmembrane</keyword>
<dbReference type="OrthoDB" id="9812372at2"/>
<reference evidence="14 15" key="1">
    <citation type="submission" date="2018-11" db="EMBL/GenBank/DDBJ databases">
        <title>Genomic Encyclopedia of Type Strains, Phase IV (KMG-IV): sequencing the most valuable type-strain genomes for metagenomic binning, comparative biology and taxonomic classification.</title>
        <authorList>
            <person name="Goeker M."/>
        </authorList>
    </citation>
    <scope>NUCLEOTIDE SEQUENCE [LARGE SCALE GENOMIC DNA]</scope>
    <source>
        <strain evidence="14 15">DSM 16974</strain>
    </source>
</reference>
<evidence type="ECO:0000256" key="2">
    <source>
        <dbReference type="ARBA" id="ARBA00022475"/>
    </source>
</evidence>
<evidence type="ECO:0000256" key="3">
    <source>
        <dbReference type="ARBA" id="ARBA00022519"/>
    </source>
</evidence>
<evidence type="ECO:0000256" key="1">
    <source>
        <dbReference type="ARBA" id="ARBA00004382"/>
    </source>
</evidence>
<keyword evidence="3" id="KW-0997">Cell inner membrane</keyword>
<comment type="similarity">
    <text evidence="8">Belongs to the PpiD chaperone family.</text>
</comment>
<dbReference type="GO" id="GO:0003755">
    <property type="term" value="F:peptidyl-prolyl cis-trans isomerase activity"/>
    <property type="evidence" value="ECO:0007669"/>
    <property type="project" value="UniProtKB-KW"/>
</dbReference>
<keyword evidence="15" id="KW-1185">Reference proteome</keyword>
<dbReference type="Gene3D" id="1.10.4030.10">
    <property type="entry name" value="Porin chaperone SurA, peptide-binding domain"/>
    <property type="match status" value="1"/>
</dbReference>
<keyword evidence="11 14" id="KW-0413">Isomerase</keyword>
<comment type="caution">
    <text evidence="14">The sequence shown here is derived from an EMBL/GenBank/DDBJ whole genome shotgun (WGS) entry which is preliminary data.</text>
</comment>
<accession>A0A3N1NY27</accession>
<evidence type="ECO:0000256" key="11">
    <source>
        <dbReference type="PROSITE-ProRule" id="PRU00278"/>
    </source>
</evidence>
<evidence type="ECO:0000313" key="15">
    <source>
        <dbReference type="Proteomes" id="UP000273643"/>
    </source>
</evidence>
<evidence type="ECO:0000256" key="6">
    <source>
        <dbReference type="ARBA" id="ARBA00023136"/>
    </source>
</evidence>
<evidence type="ECO:0000256" key="12">
    <source>
        <dbReference type="SAM" id="Phobius"/>
    </source>
</evidence>
<dbReference type="EMBL" id="RJUK01000001">
    <property type="protein sequence ID" value="ROQ20208.1"/>
    <property type="molecule type" value="Genomic_DNA"/>
</dbReference>
<dbReference type="PANTHER" id="PTHR47529:SF1">
    <property type="entry name" value="PERIPLASMIC CHAPERONE PPID"/>
    <property type="match status" value="1"/>
</dbReference>
<keyword evidence="11" id="KW-0697">Rotamase</keyword>
<evidence type="ECO:0000313" key="14">
    <source>
        <dbReference type="EMBL" id="ROQ20208.1"/>
    </source>
</evidence>
<dbReference type="Gene3D" id="3.10.50.40">
    <property type="match status" value="1"/>
</dbReference>
<feature type="transmembrane region" description="Helical" evidence="12">
    <location>
        <begin position="12"/>
        <end position="34"/>
    </location>
</feature>
<dbReference type="PROSITE" id="PS01096">
    <property type="entry name" value="PPIC_PPIASE_1"/>
    <property type="match status" value="1"/>
</dbReference>
<keyword evidence="5 12" id="KW-1133">Transmembrane helix</keyword>
<sequence>MLQTIRDNSKGVVAGILVGFLVIIFALSGAEALFSGSSRSGEVVSVDGESITENEVAREIYRQRQQILNQYGDSVPSEFVSDERLREPAIEALVQRKVLIQHARKQGMGVSESTLDQLILSFPQFAGDSGQFDPNRYQQVLRSMGYTPAQYKALLRQELLLNQLSSGVAASGFVTPAELERFAALNFQSRDFQYATLSRDQVADQVEVTDSDIEAFYQSNQNQFRQPEQVAVDYIDLSVANLMADIEIDEQTLRDQFEQNQAAQEGQEAERRVAHILFEDSSDERIAEVEGALEEGASFAELAEQYSEDLGSSGQGGDLGFVSGEGLPEAFMAAVDSLEVGEVSAPVETEAGVHLIKVTEQRGSEVATFEDARERIAQQLKRVEAENEFVTLMERLSELSYNADSLQSVADELNLPLENTGLFGRNGGPGVAGETTVVEAAFSEEVLERENSSDLIELANDRVVVIKKTDYQEAYVKPLEEVREQIARQLRNERIQSLLAERGEALREAVASGESLSAVAEEAGLEVQAEEKVERRASDLDRALVQHVFSLPKPSGEPVVSGVSIRDGYAVVVLTQAQDGQWSDLSEEEQQSLRRNLAQMQGQQEYLAYREQLRQDVTVER</sequence>
<gene>
    <name evidence="14" type="ORF">EDC38_0807</name>
</gene>
<dbReference type="InterPro" id="IPR000297">
    <property type="entry name" value="PPIase_PpiC"/>
</dbReference>
<evidence type="ECO:0000256" key="9">
    <source>
        <dbReference type="ARBA" id="ARBA00040743"/>
    </source>
</evidence>
<evidence type="ECO:0000256" key="7">
    <source>
        <dbReference type="ARBA" id="ARBA00023186"/>
    </source>
</evidence>
<dbReference type="Proteomes" id="UP000273643">
    <property type="component" value="Unassembled WGS sequence"/>
</dbReference>
<evidence type="ECO:0000259" key="13">
    <source>
        <dbReference type="PROSITE" id="PS50198"/>
    </source>
</evidence>
<evidence type="ECO:0000256" key="4">
    <source>
        <dbReference type="ARBA" id="ARBA00022692"/>
    </source>
</evidence>
<keyword evidence="2" id="KW-1003">Cell membrane</keyword>
<evidence type="ECO:0000256" key="10">
    <source>
        <dbReference type="ARBA" id="ARBA00042775"/>
    </source>
</evidence>
<keyword evidence="7" id="KW-0143">Chaperone</keyword>
<organism evidence="14 15">
    <name type="scientific">Marinimicrobium koreense</name>
    <dbReference type="NCBI Taxonomy" id="306545"/>
    <lineage>
        <taxon>Bacteria</taxon>
        <taxon>Pseudomonadati</taxon>
        <taxon>Pseudomonadota</taxon>
        <taxon>Gammaproteobacteria</taxon>
        <taxon>Cellvibrionales</taxon>
        <taxon>Cellvibrionaceae</taxon>
        <taxon>Marinimicrobium</taxon>
    </lineage>
</organism>
<dbReference type="Pfam" id="PF00639">
    <property type="entry name" value="Rotamase"/>
    <property type="match status" value="1"/>
</dbReference>
<dbReference type="InterPro" id="IPR046357">
    <property type="entry name" value="PPIase_dom_sf"/>
</dbReference>
<dbReference type="SUPFAM" id="SSF54534">
    <property type="entry name" value="FKBP-like"/>
    <property type="match status" value="1"/>
</dbReference>
<name>A0A3N1NY27_9GAMM</name>
<dbReference type="PROSITE" id="PS50198">
    <property type="entry name" value="PPIC_PPIASE_2"/>
    <property type="match status" value="1"/>
</dbReference>
<evidence type="ECO:0000256" key="5">
    <source>
        <dbReference type="ARBA" id="ARBA00022989"/>
    </source>
</evidence>
<proteinExistence type="inferred from homology"/>
<dbReference type="PANTHER" id="PTHR47529">
    <property type="entry name" value="PEPTIDYL-PROLYL CIS-TRANS ISOMERASE D"/>
    <property type="match status" value="1"/>
</dbReference>
<dbReference type="AlphaFoldDB" id="A0A3N1NY27"/>
<dbReference type="SUPFAM" id="SSF109998">
    <property type="entry name" value="Triger factor/SurA peptide-binding domain-like"/>
    <property type="match status" value="1"/>
</dbReference>